<proteinExistence type="predicted"/>
<dbReference type="GO" id="GO:0006508">
    <property type="term" value="P:proteolysis"/>
    <property type="evidence" value="ECO:0007669"/>
    <property type="project" value="UniProtKB-KW"/>
</dbReference>
<reference evidence="3" key="1">
    <citation type="submission" date="2021-01" db="EMBL/GenBank/DDBJ databases">
        <title>Whole genome shotgun sequence of Planotetraspora thailandica NBRC 104271.</title>
        <authorList>
            <person name="Komaki H."/>
            <person name="Tamura T."/>
        </authorList>
    </citation>
    <scope>NUCLEOTIDE SEQUENCE</scope>
    <source>
        <strain evidence="3">NBRC 104271</strain>
    </source>
</reference>
<gene>
    <name evidence="3" type="ORF">Pth03_14160</name>
</gene>
<dbReference type="PANTHER" id="PTHR47016">
    <property type="entry name" value="ATP-DEPENDENT CLP PROTEASE ATP-BINDING SUBUNIT CLPT1, CHLOROPLASTIC"/>
    <property type="match status" value="1"/>
</dbReference>
<name>A0A8J3UX03_9ACTN</name>
<evidence type="ECO:0000259" key="2">
    <source>
        <dbReference type="PROSITE" id="PS51903"/>
    </source>
</evidence>
<dbReference type="Proteomes" id="UP000605992">
    <property type="component" value="Unassembled WGS sequence"/>
</dbReference>
<dbReference type="Gene3D" id="1.10.1780.10">
    <property type="entry name" value="Clp, N-terminal domain"/>
    <property type="match status" value="2"/>
</dbReference>
<evidence type="ECO:0000256" key="1">
    <source>
        <dbReference type="PROSITE-ProRule" id="PRU01251"/>
    </source>
</evidence>
<dbReference type="GO" id="GO:0008233">
    <property type="term" value="F:peptidase activity"/>
    <property type="evidence" value="ECO:0007669"/>
    <property type="project" value="UniProtKB-KW"/>
</dbReference>
<dbReference type="InterPro" id="IPR004176">
    <property type="entry name" value="Clp_R_N"/>
</dbReference>
<dbReference type="PANTHER" id="PTHR47016:SF5">
    <property type="entry name" value="CLP DOMAIN SUPERFAMILY PROTEIN"/>
    <property type="match status" value="1"/>
</dbReference>
<comment type="caution">
    <text evidence="3">The sequence shown here is derived from an EMBL/GenBank/DDBJ whole genome shotgun (WGS) entry which is preliminary data.</text>
</comment>
<dbReference type="EMBL" id="BOOR01000007">
    <property type="protein sequence ID" value="GII53027.1"/>
    <property type="molecule type" value="Genomic_DNA"/>
</dbReference>
<dbReference type="PROSITE" id="PS51903">
    <property type="entry name" value="CLP_R"/>
    <property type="match status" value="1"/>
</dbReference>
<accession>A0A8J3UX03</accession>
<protein>
    <submittedName>
        <fullName evidence="3">Clp protease</fullName>
    </submittedName>
</protein>
<organism evidence="3 4">
    <name type="scientific">Planotetraspora thailandica</name>
    <dbReference type="NCBI Taxonomy" id="487172"/>
    <lineage>
        <taxon>Bacteria</taxon>
        <taxon>Bacillati</taxon>
        <taxon>Actinomycetota</taxon>
        <taxon>Actinomycetes</taxon>
        <taxon>Streptosporangiales</taxon>
        <taxon>Streptosporangiaceae</taxon>
        <taxon>Planotetraspora</taxon>
    </lineage>
</organism>
<sequence length="193" mass="20586">MFERFTDEARQTVKLAMENARRLRHDRIGTEHLLLGLLEQPGTVSARLLNGHGLDHGRASAAIVQAVGAPPAGDLDADALESIGIDLSAVREKIEAAFGPGALDRSPSRDHRGILVSGRSIPFGPRAKKVLELSLREALALKSRDIRDGHILLGLIREGEGLGARILADTGVDLAALGTEVRAEIGGPPRQRP</sequence>
<keyword evidence="3" id="KW-0378">Hydrolase</keyword>
<dbReference type="AlphaFoldDB" id="A0A8J3UX03"/>
<dbReference type="Pfam" id="PF02861">
    <property type="entry name" value="Clp_N"/>
    <property type="match status" value="2"/>
</dbReference>
<dbReference type="InterPro" id="IPR044217">
    <property type="entry name" value="CLPT1/2"/>
</dbReference>
<feature type="domain" description="Clp R" evidence="2">
    <location>
        <begin position="2"/>
        <end position="187"/>
    </location>
</feature>
<keyword evidence="1" id="KW-0677">Repeat</keyword>
<evidence type="ECO:0000313" key="4">
    <source>
        <dbReference type="Proteomes" id="UP000605992"/>
    </source>
</evidence>
<dbReference type="RefSeq" id="WP_203943279.1">
    <property type="nucleotide sequence ID" value="NZ_BOOR01000007.1"/>
</dbReference>
<dbReference type="SUPFAM" id="SSF81923">
    <property type="entry name" value="Double Clp-N motif"/>
    <property type="match status" value="2"/>
</dbReference>
<keyword evidence="4" id="KW-1185">Reference proteome</keyword>
<keyword evidence="3" id="KW-0645">Protease</keyword>
<dbReference type="InterPro" id="IPR036628">
    <property type="entry name" value="Clp_N_dom_sf"/>
</dbReference>
<evidence type="ECO:0000313" key="3">
    <source>
        <dbReference type="EMBL" id="GII53027.1"/>
    </source>
</evidence>